<evidence type="ECO:0000313" key="5">
    <source>
        <dbReference type="Proteomes" id="UP000287224"/>
    </source>
</evidence>
<evidence type="ECO:0000256" key="2">
    <source>
        <dbReference type="SAM" id="Phobius"/>
    </source>
</evidence>
<keyword evidence="2" id="KW-0812">Transmembrane</keyword>
<reference evidence="5" key="1">
    <citation type="submission" date="2018-12" db="EMBL/GenBank/DDBJ databases">
        <title>Tengunoibacter tsumagoiensis gen. nov., sp. nov., Dictyobacter kobayashii sp. nov., D. alpinus sp. nov., and D. joshuensis sp. nov. and description of Dictyobacteraceae fam. nov. within the order Ktedonobacterales isolated from Tengu-no-mugimeshi.</title>
        <authorList>
            <person name="Wang C.M."/>
            <person name="Zheng Y."/>
            <person name="Sakai Y."/>
            <person name="Toyoda A."/>
            <person name="Minakuchi Y."/>
            <person name="Abe K."/>
            <person name="Yokota A."/>
            <person name="Yabe S."/>
        </authorList>
    </citation>
    <scope>NUCLEOTIDE SEQUENCE [LARGE SCALE GENOMIC DNA]</scope>
    <source>
        <strain evidence="5">S-27</strain>
    </source>
</reference>
<evidence type="ECO:0000259" key="3">
    <source>
        <dbReference type="Pfam" id="PF13529"/>
    </source>
</evidence>
<feature type="domain" description="Peptidase C39-like" evidence="3">
    <location>
        <begin position="160"/>
        <end position="281"/>
    </location>
</feature>
<dbReference type="EMBL" id="BIFQ01000001">
    <property type="protein sequence ID" value="GCE03684.1"/>
    <property type="molecule type" value="Genomic_DNA"/>
</dbReference>
<dbReference type="RefSeq" id="WP_160145643.1">
    <property type="nucleotide sequence ID" value="NZ_BIFQ01000001.1"/>
</dbReference>
<keyword evidence="2" id="KW-0472">Membrane</keyword>
<comment type="caution">
    <text evidence="4">The sequence shown here is derived from an EMBL/GenBank/DDBJ whole genome shotgun (WGS) entry which is preliminary data.</text>
</comment>
<keyword evidence="5" id="KW-1185">Reference proteome</keyword>
<dbReference type="Pfam" id="PF13529">
    <property type="entry name" value="Peptidase_C39_2"/>
    <property type="match status" value="1"/>
</dbReference>
<gene>
    <name evidence="4" type="ORF">KDAU_10130</name>
</gene>
<sequence>MNRRGTGSQTYGIDTGMRKPQPARTQRVARLQQPRMQTNYAAYEIVESLSPVAGGWTQILALLNVKQLIQPRRGEATPWLGICLILIALFGAGMIALQPLFSTPSSTIPSLWNTITSDMPVPAPKPVSKPAINPSQPTFVGVVGASKALIRVNQMSVDQYQSQSEFDTWAASACSAASMTEVINSYNGSHFRVTDILKVEANLHQITPDLGLLQPSGIDATVDRFGFQATHLNNPSLDEVIKIANQGRPVIVSFPPSAIVPGGHILVIRGGNGDQVYLADSSILNQTSMSRAKFLSLWRGFAVVVTPKNSK</sequence>
<name>A0A401Z9Y3_9CHLR</name>
<feature type="compositionally biased region" description="Polar residues" evidence="1">
    <location>
        <begin position="1"/>
        <end position="12"/>
    </location>
</feature>
<organism evidence="4 5">
    <name type="scientific">Dictyobacter aurantiacus</name>
    <dbReference type="NCBI Taxonomy" id="1936993"/>
    <lineage>
        <taxon>Bacteria</taxon>
        <taxon>Bacillati</taxon>
        <taxon>Chloroflexota</taxon>
        <taxon>Ktedonobacteria</taxon>
        <taxon>Ktedonobacterales</taxon>
        <taxon>Dictyobacteraceae</taxon>
        <taxon>Dictyobacter</taxon>
    </lineage>
</organism>
<proteinExistence type="predicted"/>
<protein>
    <recommendedName>
        <fullName evidence="3">Peptidase C39-like domain-containing protein</fullName>
    </recommendedName>
</protein>
<feature type="transmembrane region" description="Helical" evidence="2">
    <location>
        <begin position="79"/>
        <end position="101"/>
    </location>
</feature>
<accession>A0A401Z9Y3</accession>
<dbReference type="Gene3D" id="3.90.70.10">
    <property type="entry name" value="Cysteine proteinases"/>
    <property type="match status" value="1"/>
</dbReference>
<feature type="region of interest" description="Disordered" evidence="1">
    <location>
        <begin position="1"/>
        <end position="24"/>
    </location>
</feature>
<evidence type="ECO:0000313" key="4">
    <source>
        <dbReference type="EMBL" id="GCE03684.1"/>
    </source>
</evidence>
<dbReference type="OrthoDB" id="151281at2"/>
<dbReference type="Proteomes" id="UP000287224">
    <property type="component" value="Unassembled WGS sequence"/>
</dbReference>
<keyword evidence="2" id="KW-1133">Transmembrane helix</keyword>
<dbReference type="InterPro" id="IPR039564">
    <property type="entry name" value="Peptidase_C39-like"/>
</dbReference>
<dbReference type="AlphaFoldDB" id="A0A401Z9Y3"/>
<evidence type="ECO:0000256" key="1">
    <source>
        <dbReference type="SAM" id="MobiDB-lite"/>
    </source>
</evidence>